<keyword evidence="2" id="KW-1185">Reference proteome</keyword>
<protein>
    <submittedName>
        <fullName evidence="1">6524_t:CDS:1</fullName>
    </submittedName>
</protein>
<name>A0A9N9I6U0_9GLOM</name>
<feature type="non-terminal residue" evidence="1">
    <location>
        <position position="1"/>
    </location>
</feature>
<dbReference type="Proteomes" id="UP000789570">
    <property type="component" value="Unassembled WGS sequence"/>
</dbReference>
<comment type="caution">
    <text evidence="1">The sequence shown here is derived from an EMBL/GenBank/DDBJ whole genome shotgun (WGS) entry which is preliminary data.</text>
</comment>
<reference evidence="1" key="1">
    <citation type="submission" date="2021-06" db="EMBL/GenBank/DDBJ databases">
        <authorList>
            <person name="Kallberg Y."/>
            <person name="Tangrot J."/>
            <person name="Rosling A."/>
        </authorList>
    </citation>
    <scope>NUCLEOTIDE SEQUENCE</scope>
    <source>
        <strain evidence="1">UK204</strain>
    </source>
</reference>
<evidence type="ECO:0000313" key="1">
    <source>
        <dbReference type="EMBL" id="CAG8722967.1"/>
    </source>
</evidence>
<sequence length="41" mass="4836">MVIDIPFLVARCIHYLPESSLTILNHRIYIDSTSDDLKIRY</sequence>
<organism evidence="1 2">
    <name type="scientific">Funneliformis caledonium</name>
    <dbReference type="NCBI Taxonomy" id="1117310"/>
    <lineage>
        <taxon>Eukaryota</taxon>
        <taxon>Fungi</taxon>
        <taxon>Fungi incertae sedis</taxon>
        <taxon>Mucoromycota</taxon>
        <taxon>Glomeromycotina</taxon>
        <taxon>Glomeromycetes</taxon>
        <taxon>Glomerales</taxon>
        <taxon>Glomeraceae</taxon>
        <taxon>Funneliformis</taxon>
    </lineage>
</organism>
<gene>
    <name evidence="1" type="ORF">FCALED_LOCUS14488</name>
</gene>
<evidence type="ECO:0000313" key="2">
    <source>
        <dbReference type="Proteomes" id="UP000789570"/>
    </source>
</evidence>
<feature type="non-terminal residue" evidence="1">
    <location>
        <position position="41"/>
    </location>
</feature>
<proteinExistence type="predicted"/>
<accession>A0A9N9I6U0</accession>
<dbReference type="EMBL" id="CAJVPQ010010562">
    <property type="protein sequence ID" value="CAG8722967.1"/>
    <property type="molecule type" value="Genomic_DNA"/>
</dbReference>
<dbReference type="AlphaFoldDB" id="A0A9N9I6U0"/>